<evidence type="ECO:0000256" key="7">
    <source>
        <dbReference type="ARBA" id="ARBA00022691"/>
    </source>
</evidence>
<dbReference type="PANTHER" id="PTHR30027">
    <property type="entry name" value="RIBOSOMAL RNA SMALL SUBUNIT METHYLTRANSFERASE E"/>
    <property type="match status" value="1"/>
</dbReference>
<evidence type="ECO:0000313" key="14">
    <source>
        <dbReference type="Proteomes" id="UP000001887"/>
    </source>
</evidence>
<dbReference type="SUPFAM" id="SSF88697">
    <property type="entry name" value="PUA domain-like"/>
    <property type="match status" value="1"/>
</dbReference>
<comment type="catalytic activity">
    <reaction evidence="9 10">
        <text>uridine(1498) in 16S rRNA + S-adenosyl-L-methionine = N(3)-methyluridine(1498) in 16S rRNA + S-adenosyl-L-homocysteine + H(+)</text>
        <dbReference type="Rhea" id="RHEA:42920"/>
        <dbReference type="Rhea" id="RHEA-COMP:10283"/>
        <dbReference type="Rhea" id="RHEA-COMP:10284"/>
        <dbReference type="ChEBI" id="CHEBI:15378"/>
        <dbReference type="ChEBI" id="CHEBI:57856"/>
        <dbReference type="ChEBI" id="CHEBI:59789"/>
        <dbReference type="ChEBI" id="CHEBI:65315"/>
        <dbReference type="ChEBI" id="CHEBI:74502"/>
        <dbReference type="EC" id="2.1.1.193"/>
    </reaction>
</comment>
<dbReference type="Proteomes" id="UP000001887">
    <property type="component" value="Chromosome"/>
</dbReference>
<dbReference type="Pfam" id="PF04452">
    <property type="entry name" value="Methyltrans_RNA"/>
    <property type="match status" value="1"/>
</dbReference>
<comment type="similarity">
    <text evidence="2 10">Belongs to the RNA methyltransferase RsmE family.</text>
</comment>
<dbReference type="InterPro" id="IPR029028">
    <property type="entry name" value="Alpha/beta_knot_MTases"/>
</dbReference>
<evidence type="ECO:0000259" key="12">
    <source>
        <dbReference type="Pfam" id="PF20260"/>
    </source>
</evidence>
<dbReference type="GO" id="GO:0070475">
    <property type="term" value="P:rRNA base methylation"/>
    <property type="evidence" value="ECO:0007669"/>
    <property type="project" value="TreeGrafter"/>
</dbReference>
<keyword evidence="7 10" id="KW-0949">S-adenosyl-L-methionine</keyword>
<dbReference type="InterPro" id="IPR046886">
    <property type="entry name" value="RsmE_MTase_dom"/>
</dbReference>
<keyword evidence="6 10" id="KW-0808">Transferase</keyword>
<evidence type="ECO:0000313" key="13">
    <source>
        <dbReference type="EMBL" id="ADB18021.1"/>
    </source>
</evidence>
<dbReference type="EC" id="2.1.1.193" evidence="10"/>
<keyword evidence="4 10" id="KW-0698">rRNA processing</keyword>
<dbReference type="OrthoDB" id="9815641at2"/>
<dbReference type="HOGENOM" id="CLU_067442_4_1_0"/>
<keyword evidence="14" id="KW-1185">Reference proteome</keyword>
<dbReference type="GO" id="GO:0005737">
    <property type="term" value="C:cytoplasm"/>
    <property type="evidence" value="ECO:0007669"/>
    <property type="project" value="UniProtKB-SubCell"/>
</dbReference>
<proteinExistence type="inferred from homology"/>
<sequence>MPDRYFVDKPLAAGIAIIAGDEARHLVGVMRAKLGDEVVLFDGCGHEADATIEKTAKERVELRVETVRDVPREFASQLTLAVALPKGDRQKWLVEKLVELGCDALLPLETDRGVAQPVESAIERLKRGVLEASKQSGRALLMRIEAPASSDTLFSAATVHNQPCFIAHPGGCSLDQAWDQSSGNALFAIGPEGGFSDREVQLAEQAGFQKVSLGPTILRIETAAIAIAALRMLRSS</sequence>
<dbReference type="NCBIfam" id="TIGR00046">
    <property type="entry name" value="RsmE family RNA methyltransferase"/>
    <property type="match status" value="1"/>
</dbReference>
<evidence type="ECO:0000256" key="9">
    <source>
        <dbReference type="ARBA" id="ARBA00047944"/>
    </source>
</evidence>
<dbReference type="KEGG" id="psl:Psta_3357"/>
<dbReference type="InterPro" id="IPR015947">
    <property type="entry name" value="PUA-like_sf"/>
</dbReference>
<dbReference type="CDD" id="cd18084">
    <property type="entry name" value="RsmE-like"/>
    <property type="match status" value="1"/>
</dbReference>
<gene>
    <name evidence="13" type="ordered locus">Psta_3357</name>
</gene>
<reference evidence="13 14" key="1">
    <citation type="journal article" date="2009" name="Stand. Genomic Sci.">
        <title>Complete genome sequence of Pirellula staleyi type strain (ATCC 27377).</title>
        <authorList>
            <person name="Clum A."/>
            <person name="Tindall B.J."/>
            <person name="Sikorski J."/>
            <person name="Ivanova N."/>
            <person name="Mavrommatis K."/>
            <person name="Lucas S."/>
            <person name="Glavina del Rio T."/>
            <person name="Nolan M."/>
            <person name="Chen F."/>
            <person name="Tice H."/>
            <person name="Pitluck S."/>
            <person name="Cheng J.F."/>
            <person name="Chertkov O."/>
            <person name="Brettin T."/>
            <person name="Han C."/>
            <person name="Detter J.C."/>
            <person name="Kuske C."/>
            <person name="Bruce D."/>
            <person name="Goodwin L."/>
            <person name="Ovchinikova G."/>
            <person name="Pati A."/>
            <person name="Mikhailova N."/>
            <person name="Chen A."/>
            <person name="Palaniappan K."/>
            <person name="Land M."/>
            <person name="Hauser L."/>
            <person name="Chang Y.J."/>
            <person name="Jeffries C.D."/>
            <person name="Chain P."/>
            <person name="Rohde M."/>
            <person name="Goker M."/>
            <person name="Bristow J."/>
            <person name="Eisen J.A."/>
            <person name="Markowitz V."/>
            <person name="Hugenholtz P."/>
            <person name="Kyrpides N.C."/>
            <person name="Klenk H.P."/>
            <person name="Lapidus A."/>
        </authorList>
    </citation>
    <scope>NUCLEOTIDE SEQUENCE [LARGE SCALE GENOMIC DNA]</scope>
    <source>
        <strain evidence="14">ATCC 27377 / DSM 6068 / ICPB 4128</strain>
    </source>
</reference>
<dbReference type="AlphaFoldDB" id="D2QXU4"/>
<dbReference type="InterPro" id="IPR006700">
    <property type="entry name" value="RsmE"/>
</dbReference>
<dbReference type="PIRSF" id="PIRSF015601">
    <property type="entry name" value="MTase_slr0722"/>
    <property type="match status" value="1"/>
</dbReference>
<dbReference type="STRING" id="530564.Psta_3357"/>
<evidence type="ECO:0000256" key="5">
    <source>
        <dbReference type="ARBA" id="ARBA00022603"/>
    </source>
</evidence>
<dbReference type="Gene3D" id="3.40.1280.10">
    <property type="match status" value="1"/>
</dbReference>
<dbReference type="SUPFAM" id="SSF75217">
    <property type="entry name" value="alpha/beta knot"/>
    <property type="match status" value="1"/>
</dbReference>
<dbReference type="InterPro" id="IPR029026">
    <property type="entry name" value="tRNA_m1G_MTases_N"/>
</dbReference>
<organism evidence="13 14">
    <name type="scientific">Pirellula staleyi (strain ATCC 27377 / DSM 6068 / ICPB 4128)</name>
    <name type="common">Pirella staleyi</name>
    <dbReference type="NCBI Taxonomy" id="530564"/>
    <lineage>
        <taxon>Bacteria</taxon>
        <taxon>Pseudomonadati</taxon>
        <taxon>Planctomycetota</taxon>
        <taxon>Planctomycetia</taxon>
        <taxon>Pirellulales</taxon>
        <taxon>Pirellulaceae</taxon>
        <taxon>Pirellula</taxon>
    </lineage>
</organism>
<protein>
    <recommendedName>
        <fullName evidence="10">Ribosomal RNA small subunit methyltransferase E</fullName>
        <ecNumber evidence="10">2.1.1.193</ecNumber>
    </recommendedName>
</protein>
<dbReference type="InterPro" id="IPR046887">
    <property type="entry name" value="RsmE_PUA-like"/>
</dbReference>
<comment type="subcellular location">
    <subcellularLocation>
        <location evidence="1 10">Cytoplasm</location>
    </subcellularLocation>
</comment>
<evidence type="ECO:0000256" key="6">
    <source>
        <dbReference type="ARBA" id="ARBA00022679"/>
    </source>
</evidence>
<evidence type="ECO:0000256" key="4">
    <source>
        <dbReference type="ARBA" id="ARBA00022552"/>
    </source>
</evidence>
<accession>D2QXU4</accession>
<evidence type="ECO:0000256" key="1">
    <source>
        <dbReference type="ARBA" id="ARBA00004496"/>
    </source>
</evidence>
<keyword evidence="3 10" id="KW-0963">Cytoplasm</keyword>
<feature type="domain" description="Ribosomal RNA small subunit methyltransferase E methyltransferase" evidence="11">
    <location>
        <begin position="74"/>
        <end position="230"/>
    </location>
</feature>
<dbReference type="EMBL" id="CP001848">
    <property type="protein sequence ID" value="ADB18021.1"/>
    <property type="molecule type" value="Genomic_DNA"/>
</dbReference>
<evidence type="ECO:0000259" key="11">
    <source>
        <dbReference type="Pfam" id="PF04452"/>
    </source>
</evidence>
<name>D2QXU4_PIRSD</name>
<comment type="function">
    <text evidence="8 10">Specifically methylates the N3 position of the uracil ring of uridine 1498 (m3U1498) in 16S rRNA. Acts on the fully assembled 30S ribosomal subunit.</text>
</comment>
<dbReference type="PANTHER" id="PTHR30027:SF3">
    <property type="entry name" value="16S RRNA (URACIL(1498)-N(3))-METHYLTRANSFERASE"/>
    <property type="match status" value="1"/>
</dbReference>
<dbReference type="Pfam" id="PF20260">
    <property type="entry name" value="PUA_4"/>
    <property type="match status" value="1"/>
</dbReference>
<evidence type="ECO:0000256" key="2">
    <source>
        <dbReference type="ARBA" id="ARBA00005528"/>
    </source>
</evidence>
<evidence type="ECO:0000256" key="8">
    <source>
        <dbReference type="ARBA" id="ARBA00025699"/>
    </source>
</evidence>
<evidence type="ECO:0000256" key="10">
    <source>
        <dbReference type="PIRNR" id="PIRNR015601"/>
    </source>
</evidence>
<feature type="domain" description="Ribosomal RNA small subunit methyltransferase E PUA-like" evidence="12">
    <location>
        <begin position="19"/>
        <end position="65"/>
    </location>
</feature>
<dbReference type="GO" id="GO:0070042">
    <property type="term" value="F:rRNA (uridine-N3-)-methyltransferase activity"/>
    <property type="evidence" value="ECO:0007669"/>
    <property type="project" value="TreeGrafter"/>
</dbReference>
<dbReference type="eggNOG" id="COG1385">
    <property type="taxonomic scope" value="Bacteria"/>
</dbReference>
<evidence type="ECO:0000256" key="3">
    <source>
        <dbReference type="ARBA" id="ARBA00022490"/>
    </source>
</evidence>
<keyword evidence="5 10" id="KW-0489">Methyltransferase</keyword>